<dbReference type="EMBL" id="BMJI01000003">
    <property type="protein sequence ID" value="GGC85298.1"/>
    <property type="molecule type" value="Genomic_DNA"/>
</dbReference>
<keyword evidence="4" id="KW-1185">Reference proteome</keyword>
<feature type="region of interest" description="Disordered" evidence="1">
    <location>
        <begin position="38"/>
        <end position="68"/>
    </location>
</feature>
<sequence>MKGSTGTRAPGGTPTTATIPGLPDALDLLLANPADDRRHHVADRPTGTAAADGGPGGHAGDHAGAGATALPFRPVDELAAVLGAVDPGDDVPLGLAEAVGALETVRRLDSVVTWIRNRLVLETMRASEVEQARWVDAHPIDDAIGARPTGRGSGLSRAERIALGERGGIAEIAGALRVSEKAAHGLLVRAELLADRLPATDAALRDGTITGAAAATIAFEAGEYAAERPGASDPEMQERLLGAIGAIERGLLDLARRGAPSTTLATRAHRLRERCHPRSFHERHEAARAERFVRVTPDRDGMARLSALLPAAVAYRIDGRLSALARALSEDGGNGPDTGPGAGSRPGDSFGGGRVSDPVQDRPARTVTQLRADVLADLLGGLIAEDGWLALIAGSSGAASAPGKERVGSLPSPDGGGDGVTASEGGADLVPASAATAGSGIRPRRGAPPGAPAPAGSVLDDVPAPQLVLTVPAATLLGAEGHGVLGAFGPIAAEDARRLAGLATSFTWVITHDGSPPGEPPPSATSPPGSPPVRRPRPGASPDPAAPPGSGGLPGTALPAVIPVAVTDGTQYRIPSPLRRALALRDVTCRFPGCRRAVARCDVRPRPATSRTCAGSTTSSSTTRRGRWR</sequence>
<evidence type="ECO:0000313" key="3">
    <source>
        <dbReference type="EMBL" id="GGC85298.1"/>
    </source>
</evidence>
<evidence type="ECO:0000256" key="1">
    <source>
        <dbReference type="SAM" id="MobiDB-lite"/>
    </source>
</evidence>
<organism evidence="3 4">
    <name type="scientific">Tersicoccus solisilvae</name>
    <dbReference type="NCBI Taxonomy" id="1882339"/>
    <lineage>
        <taxon>Bacteria</taxon>
        <taxon>Bacillati</taxon>
        <taxon>Actinomycetota</taxon>
        <taxon>Actinomycetes</taxon>
        <taxon>Micrococcales</taxon>
        <taxon>Micrococcaceae</taxon>
        <taxon>Tersicoccus</taxon>
    </lineage>
</organism>
<accession>A0ABQ1NUU5</accession>
<name>A0ABQ1NUU5_9MICC</name>
<feature type="compositionally biased region" description="Low complexity" evidence="1">
    <location>
        <begin position="608"/>
        <end position="623"/>
    </location>
</feature>
<dbReference type="Pfam" id="PF02720">
    <property type="entry name" value="DUF222"/>
    <property type="match status" value="1"/>
</dbReference>
<evidence type="ECO:0000313" key="4">
    <source>
        <dbReference type="Proteomes" id="UP000597761"/>
    </source>
</evidence>
<feature type="region of interest" description="Disordered" evidence="1">
    <location>
        <begin position="510"/>
        <end position="555"/>
    </location>
</feature>
<feature type="region of interest" description="Disordered" evidence="1">
    <location>
        <begin position="398"/>
        <end position="458"/>
    </location>
</feature>
<feature type="compositionally biased region" description="Gly residues" evidence="1">
    <location>
        <begin position="332"/>
        <end position="354"/>
    </location>
</feature>
<reference evidence="4" key="1">
    <citation type="journal article" date="2019" name="Int. J. Syst. Evol. Microbiol.">
        <title>The Global Catalogue of Microorganisms (GCM) 10K type strain sequencing project: providing services to taxonomists for standard genome sequencing and annotation.</title>
        <authorList>
            <consortium name="The Broad Institute Genomics Platform"/>
            <consortium name="The Broad Institute Genome Sequencing Center for Infectious Disease"/>
            <person name="Wu L."/>
            <person name="Ma J."/>
        </authorList>
    </citation>
    <scope>NUCLEOTIDE SEQUENCE [LARGE SCALE GENOMIC DNA]</scope>
    <source>
        <strain evidence="4">CGMCC 1.15480</strain>
    </source>
</reference>
<feature type="compositionally biased region" description="Pro residues" evidence="1">
    <location>
        <begin position="517"/>
        <end position="547"/>
    </location>
</feature>
<dbReference type="RefSeq" id="WP_188667040.1">
    <property type="nucleotide sequence ID" value="NZ_BMJI01000003.1"/>
</dbReference>
<dbReference type="InterPro" id="IPR003870">
    <property type="entry name" value="DUF222"/>
</dbReference>
<feature type="domain" description="DUF222" evidence="2">
    <location>
        <begin position="164"/>
        <end position="388"/>
    </location>
</feature>
<gene>
    <name evidence="3" type="ORF">GCM10011512_10200</name>
</gene>
<dbReference type="Proteomes" id="UP000597761">
    <property type="component" value="Unassembled WGS sequence"/>
</dbReference>
<comment type="caution">
    <text evidence="3">The sequence shown here is derived from an EMBL/GenBank/DDBJ whole genome shotgun (WGS) entry which is preliminary data.</text>
</comment>
<proteinExistence type="predicted"/>
<feature type="region of interest" description="Disordered" evidence="1">
    <location>
        <begin position="328"/>
        <end position="364"/>
    </location>
</feature>
<protein>
    <recommendedName>
        <fullName evidence="2">DUF222 domain-containing protein</fullName>
    </recommendedName>
</protein>
<feature type="compositionally biased region" description="Low complexity" evidence="1">
    <location>
        <begin position="398"/>
        <end position="413"/>
    </location>
</feature>
<evidence type="ECO:0000259" key="2">
    <source>
        <dbReference type="Pfam" id="PF02720"/>
    </source>
</evidence>
<feature type="region of interest" description="Disordered" evidence="1">
    <location>
        <begin position="1"/>
        <end position="22"/>
    </location>
</feature>
<feature type="region of interest" description="Disordered" evidence="1">
    <location>
        <begin position="605"/>
        <end position="629"/>
    </location>
</feature>